<evidence type="ECO:0000313" key="18">
    <source>
        <dbReference type="EMBL" id="GGP28145.1"/>
    </source>
</evidence>
<protein>
    <recommendedName>
        <fullName evidence="3">histidine kinase</fullName>
        <ecNumber evidence="3">2.7.13.3</ecNumber>
    </recommendedName>
</protein>
<evidence type="ECO:0000259" key="17">
    <source>
        <dbReference type="PROSITE" id="PS50885"/>
    </source>
</evidence>
<dbReference type="EMBL" id="BMLY01000010">
    <property type="protein sequence ID" value="GGP28145.1"/>
    <property type="molecule type" value="Genomic_DNA"/>
</dbReference>
<dbReference type="InterPro" id="IPR003661">
    <property type="entry name" value="HisK_dim/P_dom"/>
</dbReference>
<dbReference type="Pfam" id="PF02518">
    <property type="entry name" value="HATPase_c"/>
    <property type="match status" value="1"/>
</dbReference>
<evidence type="ECO:0000256" key="2">
    <source>
        <dbReference type="ARBA" id="ARBA00004429"/>
    </source>
</evidence>
<dbReference type="SMART" id="SM00304">
    <property type="entry name" value="HAMP"/>
    <property type="match status" value="1"/>
</dbReference>
<keyword evidence="14 15" id="KW-0472">Membrane</keyword>
<evidence type="ECO:0000256" key="11">
    <source>
        <dbReference type="ARBA" id="ARBA00022840"/>
    </source>
</evidence>
<evidence type="ECO:0000256" key="15">
    <source>
        <dbReference type="SAM" id="Phobius"/>
    </source>
</evidence>
<keyword evidence="4" id="KW-1003">Cell membrane</keyword>
<keyword evidence="5" id="KW-0997">Cell inner membrane</keyword>
<comment type="caution">
    <text evidence="18">The sequence shown here is derived from an EMBL/GenBank/DDBJ whole genome shotgun (WGS) entry which is preliminary data.</text>
</comment>
<dbReference type="EC" id="2.7.13.3" evidence="3"/>
<evidence type="ECO:0000256" key="3">
    <source>
        <dbReference type="ARBA" id="ARBA00012438"/>
    </source>
</evidence>
<comment type="catalytic activity">
    <reaction evidence="1">
        <text>ATP + protein L-histidine = ADP + protein N-phospho-L-histidine.</text>
        <dbReference type="EC" id="2.7.13.3"/>
    </reaction>
</comment>
<evidence type="ECO:0000256" key="4">
    <source>
        <dbReference type="ARBA" id="ARBA00022475"/>
    </source>
</evidence>
<dbReference type="Pfam" id="PF00672">
    <property type="entry name" value="HAMP"/>
    <property type="match status" value="1"/>
</dbReference>
<name>A0ABQ2PR90_9NEIS</name>
<dbReference type="PROSITE" id="PS50885">
    <property type="entry name" value="HAMP"/>
    <property type="match status" value="1"/>
</dbReference>
<gene>
    <name evidence="18" type="ORF">GCM10010971_39640</name>
</gene>
<keyword evidence="12 15" id="KW-1133">Transmembrane helix</keyword>
<evidence type="ECO:0000313" key="19">
    <source>
        <dbReference type="Proteomes" id="UP000621859"/>
    </source>
</evidence>
<dbReference type="Gene3D" id="3.30.565.10">
    <property type="entry name" value="Histidine kinase-like ATPase, C-terminal domain"/>
    <property type="match status" value="1"/>
</dbReference>
<evidence type="ECO:0000256" key="7">
    <source>
        <dbReference type="ARBA" id="ARBA00022679"/>
    </source>
</evidence>
<evidence type="ECO:0000256" key="5">
    <source>
        <dbReference type="ARBA" id="ARBA00022519"/>
    </source>
</evidence>
<dbReference type="InterPro" id="IPR036890">
    <property type="entry name" value="HATPase_C_sf"/>
</dbReference>
<keyword evidence="9" id="KW-0547">Nucleotide-binding</keyword>
<dbReference type="CDD" id="cd00075">
    <property type="entry name" value="HATPase"/>
    <property type="match status" value="1"/>
</dbReference>
<keyword evidence="19" id="KW-1185">Reference proteome</keyword>
<evidence type="ECO:0000256" key="12">
    <source>
        <dbReference type="ARBA" id="ARBA00022989"/>
    </source>
</evidence>
<keyword evidence="11" id="KW-0067">ATP-binding</keyword>
<keyword evidence="8 15" id="KW-0812">Transmembrane</keyword>
<dbReference type="SMART" id="SM00388">
    <property type="entry name" value="HisKA"/>
    <property type="match status" value="1"/>
</dbReference>
<accession>A0ABQ2PR90</accession>
<evidence type="ECO:0000256" key="14">
    <source>
        <dbReference type="ARBA" id="ARBA00023136"/>
    </source>
</evidence>
<evidence type="ECO:0000256" key="8">
    <source>
        <dbReference type="ARBA" id="ARBA00022692"/>
    </source>
</evidence>
<evidence type="ECO:0000256" key="9">
    <source>
        <dbReference type="ARBA" id="ARBA00022741"/>
    </source>
</evidence>
<dbReference type="PROSITE" id="PS50109">
    <property type="entry name" value="HIS_KIN"/>
    <property type="match status" value="1"/>
</dbReference>
<dbReference type="SUPFAM" id="SSF55874">
    <property type="entry name" value="ATPase domain of HSP90 chaperone/DNA topoisomerase II/histidine kinase"/>
    <property type="match status" value="1"/>
</dbReference>
<evidence type="ECO:0000256" key="13">
    <source>
        <dbReference type="ARBA" id="ARBA00023012"/>
    </source>
</evidence>
<evidence type="ECO:0000256" key="6">
    <source>
        <dbReference type="ARBA" id="ARBA00022553"/>
    </source>
</evidence>
<keyword evidence="6" id="KW-0597">Phosphoprotein</keyword>
<dbReference type="PRINTS" id="PR00344">
    <property type="entry name" value="BCTRLSENSOR"/>
</dbReference>
<evidence type="ECO:0000259" key="16">
    <source>
        <dbReference type="PROSITE" id="PS50109"/>
    </source>
</evidence>
<dbReference type="InterPro" id="IPR004358">
    <property type="entry name" value="Sig_transdc_His_kin-like_C"/>
</dbReference>
<dbReference type="SUPFAM" id="SSF47384">
    <property type="entry name" value="Homodimeric domain of signal transducing histidine kinase"/>
    <property type="match status" value="1"/>
</dbReference>
<dbReference type="PANTHER" id="PTHR44936">
    <property type="entry name" value="SENSOR PROTEIN CREC"/>
    <property type="match status" value="1"/>
</dbReference>
<reference evidence="19" key="1">
    <citation type="journal article" date="2019" name="Int. J. Syst. Evol. Microbiol.">
        <title>The Global Catalogue of Microorganisms (GCM) 10K type strain sequencing project: providing services to taxonomists for standard genome sequencing and annotation.</title>
        <authorList>
            <consortium name="The Broad Institute Genomics Platform"/>
            <consortium name="The Broad Institute Genome Sequencing Center for Infectious Disease"/>
            <person name="Wu L."/>
            <person name="Ma J."/>
        </authorList>
    </citation>
    <scope>NUCLEOTIDE SEQUENCE [LARGE SCALE GENOMIC DNA]</scope>
    <source>
        <strain evidence="19">CGMCC 1.8860</strain>
    </source>
</reference>
<organism evidence="18 19">
    <name type="scientific">Silvimonas amylolytica</name>
    <dbReference type="NCBI Taxonomy" id="449663"/>
    <lineage>
        <taxon>Bacteria</taxon>
        <taxon>Pseudomonadati</taxon>
        <taxon>Pseudomonadota</taxon>
        <taxon>Betaproteobacteria</taxon>
        <taxon>Neisseriales</taxon>
        <taxon>Chitinibacteraceae</taxon>
        <taxon>Silvimonas</taxon>
    </lineage>
</organism>
<keyword evidence="13" id="KW-0902">Two-component regulatory system</keyword>
<evidence type="ECO:0000256" key="1">
    <source>
        <dbReference type="ARBA" id="ARBA00000085"/>
    </source>
</evidence>
<dbReference type="Proteomes" id="UP000621859">
    <property type="component" value="Unassembled WGS sequence"/>
</dbReference>
<feature type="transmembrane region" description="Helical" evidence="15">
    <location>
        <begin position="214"/>
        <end position="235"/>
    </location>
</feature>
<comment type="subcellular location">
    <subcellularLocation>
        <location evidence="2">Cell inner membrane</location>
        <topology evidence="2">Multi-pass membrane protein</topology>
    </subcellularLocation>
</comment>
<dbReference type="InterPro" id="IPR003660">
    <property type="entry name" value="HAMP_dom"/>
</dbReference>
<keyword evidence="7" id="KW-0808">Transferase</keyword>
<feature type="domain" description="HAMP" evidence="17">
    <location>
        <begin position="236"/>
        <end position="288"/>
    </location>
</feature>
<keyword evidence="10 18" id="KW-0418">Kinase</keyword>
<dbReference type="SMART" id="SM00387">
    <property type="entry name" value="HATPase_c"/>
    <property type="match status" value="1"/>
</dbReference>
<dbReference type="InterPro" id="IPR050980">
    <property type="entry name" value="2C_sensor_his_kinase"/>
</dbReference>
<feature type="transmembrane region" description="Helical" evidence="15">
    <location>
        <begin position="76"/>
        <end position="95"/>
    </location>
</feature>
<proteinExistence type="predicted"/>
<sequence length="502" mass="54096">MGKPEITVIKAAHRPGDPHETLFAAAFFSGLYCHRGNGFSGAVPVDYQQYLTQEPATQMTTTQTGARWPRAMFTRLSLIFLGGLLLAHGLTYVLIMRERGAATTDMMLGYLEKDVASSVALLDRLPAAERAAWLPRLERRTYQFELGQGLSGGAPDTVLSRRIAAAFVDAIGQHYSVTASKVPGSRDRVQAHVTLHDGTALTIDMIPAPLAIPAWLPLVLITQLILIAAAVWMGVRLVTQPLEKLAAAADTLGPDLKAVQLPETGSSEVVRAARAFNAMQTRIAQYMAERVQILAAISHDLQTPITRMRVRADLLDDPALRDKLNKDLTEMQSLVKEGVTYARTLQGVNEPPVRIDPDALLSSMVYDYQDAGQPVTLAGSIGTKIVTRPQALKRVVGNLIDNALKYGGDATVAVARDGADVIVSVCDNGPGIPADQLEAVFQPFFRLEGSRNRETGGTGLGLAIARQLSQAMNAVLTLQNRPEGGVEARLRFPGDTQSHPSG</sequence>
<dbReference type="InterPro" id="IPR005467">
    <property type="entry name" value="His_kinase_dom"/>
</dbReference>
<dbReference type="CDD" id="cd06225">
    <property type="entry name" value="HAMP"/>
    <property type="match status" value="1"/>
</dbReference>
<dbReference type="InterPro" id="IPR003594">
    <property type="entry name" value="HATPase_dom"/>
</dbReference>
<dbReference type="GO" id="GO:0016301">
    <property type="term" value="F:kinase activity"/>
    <property type="evidence" value="ECO:0007669"/>
    <property type="project" value="UniProtKB-KW"/>
</dbReference>
<feature type="domain" description="Histidine kinase" evidence="16">
    <location>
        <begin position="296"/>
        <end position="496"/>
    </location>
</feature>
<dbReference type="CDD" id="cd00082">
    <property type="entry name" value="HisKA"/>
    <property type="match status" value="1"/>
</dbReference>
<dbReference type="Gene3D" id="1.10.287.130">
    <property type="match status" value="1"/>
</dbReference>
<evidence type="ECO:0000256" key="10">
    <source>
        <dbReference type="ARBA" id="ARBA00022777"/>
    </source>
</evidence>
<dbReference type="PANTHER" id="PTHR44936:SF5">
    <property type="entry name" value="SENSOR HISTIDINE KINASE ENVZ"/>
    <property type="match status" value="1"/>
</dbReference>
<dbReference type="InterPro" id="IPR036097">
    <property type="entry name" value="HisK_dim/P_sf"/>
</dbReference>